<keyword evidence="1" id="KW-1133">Transmembrane helix</keyword>
<dbReference type="InterPro" id="IPR016040">
    <property type="entry name" value="NAD(P)-bd_dom"/>
</dbReference>
<keyword evidence="1" id="KW-0812">Transmembrane</keyword>
<sequence length="538" mass="60738">MLYLHVLRVEREKSQALQRQLIDRMGKVSHDYTLWCLFHQRLKGQIMKKVLVLGASGYIGSQLLPLLLDKGYAVTAAARHIDYLESRTRPHPNLTLRYLDLADAEATLAVVNDFDLVFFLVHGMAQGDDFVEYELNLALNFKYALEQSRVKHVIYLSAIQPQTGNSRHLAARKATGKIIRQSGVPVTELRAGVIIGPGSAAFEIMRDFVYNLPILIAPKWVDSKANPIALPNLNHYLLQLAEASPPEENQIYEVGGPDTLSYREQFKVICRITNKPYRLWSTPLLTPKMASYWLGLVTSVPANIGKALLAGLEHDYIADSKAIEARFPQTLINYEQAVSDTIQDEGTFVRSNVWGFEPAALRRWQPGYGYYPKQAGASIKTQASPAALWKVAQKIGSREKGYYFANILWRTREWLDIFFGGGKPIRVSPPGPELKVGDYIDSWKVIRCEEDQFLSLFFGMKGPGLGRLEITIKDHGDERELDITAWWHPQGFLGLLYWFAMMPAHLFIFKGMVKAIAKEAESISITPQVGQSLENLEK</sequence>
<evidence type="ECO:0000256" key="1">
    <source>
        <dbReference type="SAM" id="Phobius"/>
    </source>
</evidence>
<dbReference type="InterPro" id="IPR021295">
    <property type="entry name" value="DUF2867"/>
</dbReference>
<dbReference type="PANTHER" id="PTHR48079:SF6">
    <property type="entry name" value="NAD(P)-BINDING DOMAIN-CONTAINING PROTEIN-RELATED"/>
    <property type="match status" value="1"/>
</dbReference>
<dbReference type="EMBL" id="DS267828">
    <property type="protein sequence ID" value="EDN56740.1"/>
    <property type="molecule type" value="Genomic_DNA"/>
</dbReference>
<dbReference type="Gene3D" id="3.40.50.720">
    <property type="entry name" value="NAD(P)-binding Rossmann-like Domain"/>
    <property type="match status" value="1"/>
</dbReference>
<dbReference type="PANTHER" id="PTHR48079">
    <property type="entry name" value="PROTEIN YEEZ"/>
    <property type="match status" value="1"/>
</dbReference>
<gene>
    <name evidence="3" type="ORF">VEx25_0813</name>
</gene>
<accession>A0ABM9WTT1</accession>
<evidence type="ECO:0000259" key="2">
    <source>
        <dbReference type="Pfam" id="PF13460"/>
    </source>
</evidence>
<dbReference type="SUPFAM" id="SSF51735">
    <property type="entry name" value="NAD(P)-binding Rossmann-fold domains"/>
    <property type="match status" value="1"/>
</dbReference>
<dbReference type="Pfam" id="PF13460">
    <property type="entry name" value="NAD_binding_10"/>
    <property type="match status" value="1"/>
</dbReference>
<dbReference type="InterPro" id="IPR051783">
    <property type="entry name" value="NAD(P)-dependent_oxidoreduct"/>
</dbReference>
<proteinExistence type="predicted"/>
<keyword evidence="4" id="KW-1185">Reference proteome</keyword>
<name>A0ABM9WTT1_VIBAE</name>
<evidence type="ECO:0000313" key="3">
    <source>
        <dbReference type="EMBL" id="EDN56740.1"/>
    </source>
</evidence>
<reference evidence="4" key="1">
    <citation type="submission" date="2006-10" db="EMBL/GenBank/DDBJ databases">
        <authorList>
            <person name="Heidelberg J."/>
            <person name="Sebastian Y."/>
        </authorList>
    </citation>
    <scope>NUCLEOTIDE SEQUENCE [LARGE SCALE GENOMIC DNA]</scope>
    <source>
        <strain evidence="4">EX25</strain>
    </source>
</reference>
<evidence type="ECO:0000313" key="4">
    <source>
        <dbReference type="Proteomes" id="UP000242664"/>
    </source>
</evidence>
<protein>
    <submittedName>
        <fullName evidence="3">NAD dependent epimerase/dehydratase family</fullName>
    </submittedName>
</protein>
<dbReference type="Pfam" id="PF11066">
    <property type="entry name" value="DUF2867"/>
    <property type="match status" value="1"/>
</dbReference>
<keyword evidence="1" id="KW-0472">Membrane</keyword>
<feature type="domain" description="NAD(P)-binding" evidence="2">
    <location>
        <begin position="54"/>
        <end position="194"/>
    </location>
</feature>
<dbReference type="Proteomes" id="UP000242664">
    <property type="component" value="Unassembled WGS sequence"/>
</dbReference>
<feature type="transmembrane region" description="Helical" evidence="1">
    <location>
        <begin position="491"/>
        <end position="509"/>
    </location>
</feature>
<dbReference type="InterPro" id="IPR036291">
    <property type="entry name" value="NAD(P)-bd_dom_sf"/>
</dbReference>
<organism evidence="3 4">
    <name type="scientific">Vibrio antiquarius (strain Ex25)</name>
    <dbReference type="NCBI Taxonomy" id="150340"/>
    <lineage>
        <taxon>Bacteria</taxon>
        <taxon>Pseudomonadati</taxon>
        <taxon>Pseudomonadota</taxon>
        <taxon>Gammaproteobacteria</taxon>
        <taxon>Vibrionales</taxon>
        <taxon>Vibrionaceae</taxon>
        <taxon>Vibrio</taxon>
        <taxon>Vibrio diabolicus subgroup</taxon>
    </lineage>
</organism>